<feature type="region of interest" description="Disordered" evidence="6">
    <location>
        <begin position="181"/>
        <end position="214"/>
    </location>
</feature>
<dbReference type="GeneID" id="108559007"/>
<keyword evidence="2 7" id="KW-0812">Transmembrane</keyword>
<evidence type="ECO:0000256" key="6">
    <source>
        <dbReference type="SAM" id="MobiDB-lite"/>
    </source>
</evidence>
<name>A0ABM1MAL0_NICVS</name>
<comment type="subcellular location">
    <subcellularLocation>
        <location evidence="1">Membrane</location>
        <topology evidence="1">Multi-pass membrane protein</topology>
    </subcellularLocation>
</comment>
<dbReference type="InterPro" id="IPR003689">
    <property type="entry name" value="ZIP"/>
</dbReference>
<evidence type="ECO:0000313" key="8">
    <source>
        <dbReference type="Proteomes" id="UP000695000"/>
    </source>
</evidence>
<dbReference type="Proteomes" id="UP000695000">
    <property type="component" value="Unplaced"/>
</dbReference>
<feature type="transmembrane region" description="Helical" evidence="7">
    <location>
        <begin position="149"/>
        <end position="166"/>
    </location>
</feature>
<feature type="transmembrane region" description="Helical" evidence="7">
    <location>
        <begin position="354"/>
        <end position="371"/>
    </location>
</feature>
<evidence type="ECO:0000256" key="2">
    <source>
        <dbReference type="ARBA" id="ARBA00022692"/>
    </source>
</evidence>
<feature type="compositionally biased region" description="Basic and acidic residues" evidence="6">
    <location>
        <begin position="201"/>
        <end position="214"/>
    </location>
</feature>
<protein>
    <submittedName>
        <fullName evidence="9">Zinc transporter ZIP13 homolog</fullName>
    </submittedName>
</protein>
<evidence type="ECO:0000256" key="5">
    <source>
        <dbReference type="ARBA" id="ARBA00038485"/>
    </source>
</evidence>
<gene>
    <name evidence="9" type="primary">LOC108559007</name>
</gene>
<feature type="transmembrane region" description="Helical" evidence="7">
    <location>
        <begin position="116"/>
        <end position="137"/>
    </location>
</feature>
<organism evidence="8 9">
    <name type="scientific">Nicrophorus vespilloides</name>
    <name type="common">Boreal carrion beetle</name>
    <dbReference type="NCBI Taxonomy" id="110193"/>
    <lineage>
        <taxon>Eukaryota</taxon>
        <taxon>Metazoa</taxon>
        <taxon>Ecdysozoa</taxon>
        <taxon>Arthropoda</taxon>
        <taxon>Hexapoda</taxon>
        <taxon>Insecta</taxon>
        <taxon>Pterygota</taxon>
        <taxon>Neoptera</taxon>
        <taxon>Endopterygota</taxon>
        <taxon>Coleoptera</taxon>
        <taxon>Polyphaga</taxon>
        <taxon>Staphyliniformia</taxon>
        <taxon>Silphidae</taxon>
        <taxon>Nicrophorinae</taxon>
        <taxon>Nicrophorus</taxon>
    </lineage>
</organism>
<proteinExistence type="inferred from homology"/>
<feature type="transmembrane region" description="Helical" evidence="7">
    <location>
        <begin position="289"/>
        <end position="308"/>
    </location>
</feature>
<dbReference type="PANTHER" id="PTHR16950">
    <property type="entry name" value="ZINC TRANSPORTER SLC39A7 HISTIDINE-RICH MEMBRANE PROTEIN KE4"/>
    <property type="match status" value="1"/>
</dbReference>
<evidence type="ECO:0000256" key="1">
    <source>
        <dbReference type="ARBA" id="ARBA00004141"/>
    </source>
</evidence>
<feature type="transmembrane region" description="Helical" evidence="7">
    <location>
        <begin position="320"/>
        <end position="342"/>
    </location>
</feature>
<feature type="transmembrane region" description="Helical" evidence="7">
    <location>
        <begin position="75"/>
        <end position="96"/>
    </location>
</feature>
<dbReference type="PANTHER" id="PTHR16950:SF16">
    <property type="entry name" value="ZINC TRANSPORTER ZIP13"/>
    <property type="match status" value="1"/>
</dbReference>
<accession>A0ABM1MAL0</accession>
<evidence type="ECO:0000256" key="3">
    <source>
        <dbReference type="ARBA" id="ARBA00022989"/>
    </source>
</evidence>
<dbReference type="Pfam" id="PF02535">
    <property type="entry name" value="Zip"/>
    <property type="match status" value="1"/>
</dbReference>
<reference evidence="9" key="1">
    <citation type="submission" date="2025-08" db="UniProtKB">
        <authorList>
            <consortium name="RefSeq"/>
        </authorList>
    </citation>
    <scope>IDENTIFICATION</scope>
    <source>
        <tissue evidence="9">Whole Larva</tissue>
    </source>
</reference>
<comment type="similarity">
    <text evidence="5">Belongs to the ZIP transporter (TC 2.A.5) family. KE4/Catsup subfamily.</text>
</comment>
<dbReference type="RefSeq" id="XP_017771610.1">
    <property type="nucleotide sequence ID" value="XM_017916121.1"/>
</dbReference>
<sequence length="372" mass="39846">MSVSANIYHDCQSGGGGGGAGILVHQQQQQQPSVDHHLFLSNDSDSSFLIGGSDSIIMMQELLPAVLLSAECMPWLWAAIGSCLVGLSGILPLLVIPIDQTDNLKQGDSANRLKTLLSFAVGGLLGDVFLHSLPEIWTNEAARNGGQPSMYSGLLILSGLLIFVIAEKVFSVITQISEAEAKAEDDQKHHHHQLNNNTEGYTKRQQDEVADDKKDVANGKKHITGYLNLIANMIDNFTHGLSLGGAFLVSFRLGCLTTFAILVHEIPHEVGDFAILLKSGFSRWEAAKLQLITAGGGLLGSIAAIAFSGASNSIEARTSWIMPFTAGTFLHIALVTVLPDLLKEDDPKESFKQLSALLAGIAIMAFVTSVFE</sequence>
<keyword evidence="3 7" id="KW-1133">Transmembrane helix</keyword>
<keyword evidence="4 7" id="KW-0472">Membrane</keyword>
<keyword evidence="8" id="KW-1185">Reference proteome</keyword>
<evidence type="ECO:0000256" key="4">
    <source>
        <dbReference type="ARBA" id="ARBA00023136"/>
    </source>
</evidence>
<evidence type="ECO:0000313" key="9">
    <source>
        <dbReference type="RefSeq" id="XP_017771610.1"/>
    </source>
</evidence>
<evidence type="ECO:0000256" key="7">
    <source>
        <dbReference type="SAM" id="Phobius"/>
    </source>
</evidence>